<evidence type="ECO:0000259" key="6">
    <source>
        <dbReference type="PROSITE" id="PS50801"/>
    </source>
</evidence>
<feature type="transmembrane region" description="Helical" evidence="5">
    <location>
        <begin position="90"/>
        <end position="110"/>
    </location>
</feature>
<evidence type="ECO:0000256" key="5">
    <source>
        <dbReference type="SAM" id="Phobius"/>
    </source>
</evidence>
<dbReference type="PROSITE" id="PS50801">
    <property type="entry name" value="STAS"/>
    <property type="match status" value="1"/>
</dbReference>
<dbReference type="Pfam" id="PF00916">
    <property type="entry name" value="Sulfate_transp"/>
    <property type="match status" value="1"/>
</dbReference>
<feature type="transmembrane region" description="Helical" evidence="5">
    <location>
        <begin position="67"/>
        <end position="83"/>
    </location>
</feature>
<feature type="transmembrane region" description="Helical" evidence="5">
    <location>
        <begin position="191"/>
        <end position="211"/>
    </location>
</feature>
<dbReference type="InterPro" id="IPR036513">
    <property type="entry name" value="STAS_dom_sf"/>
</dbReference>
<feature type="domain" description="STAS" evidence="6">
    <location>
        <begin position="454"/>
        <end position="569"/>
    </location>
</feature>
<dbReference type="PANTHER" id="PTHR11814">
    <property type="entry name" value="SULFATE TRANSPORTER"/>
    <property type="match status" value="1"/>
</dbReference>
<accession>A0ABM8TK87</accession>
<organism evidence="7 8">
    <name type="scientific">Cupriavidus numazuensis</name>
    <dbReference type="NCBI Taxonomy" id="221992"/>
    <lineage>
        <taxon>Bacteria</taxon>
        <taxon>Pseudomonadati</taxon>
        <taxon>Pseudomonadota</taxon>
        <taxon>Betaproteobacteria</taxon>
        <taxon>Burkholderiales</taxon>
        <taxon>Burkholderiaceae</taxon>
        <taxon>Cupriavidus</taxon>
    </lineage>
</organism>
<feature type="transmembrane region" description="Helical" evidence="5">
    <location>
        <begin position="304"/>
        <end position="324"/>
    </location>
</feature>
<dbReference type="InterPro" id="IPR011547">
    <property type="entry name" value="SLC26A/SulP_dom"/>
</dbReference>
<comment type="caution">
    <text evidence="7">The sequence shown here is derived from an EMBL/GenBank/DDBJ whole genome shotgun (WGS) entry which is preliminary data.</text>
</comment>
<dbReference type="InterPro" id="IPR002645">
    <property type="entry name" value="STAS_dom"/>
</dbReference>
<feature type="transmembrane region" description="Helical" evidence="5">
    <location>
        <begin position="149"/>
        <end position="171"/>
    </location>
</feature>
<dbReference type="EMBL" id="CAJPVI010000024">
    <property type="protein sequence ID" value="CAG2151545.1"/>
    <property type="molecule type" value="Genomic_DNA"/>
</dbReference>
<feature type="transmembrane region" description="Helical" evidence="5">
    <location>
        <begin position="269"/>
        <end position="292"/>
    </location>
</feature>
<sequence length="587" mass="62107">MEDSSLPDTQRGTAVAGGWQAWFPPAQWLLHYQREWLAHDVVAGVTLAAYGIPVSLAYASLAGVPPQYGIYCYLAGGLAYALFGSSRQLAIGPTSAISMLVGVTIAGMAQGDPGRWASIAALTALLIAAMCVLAWLFRLSSLVNFISETILLGFKAGAALTIALTQLPKLFGVKGGGEFFFERIAILVQQLPLTNLAVFGFGVAAIAVLLLGEKFLPGRPVALLVVVASIMLLSLTPLGGLGFKVVGALPQGLPDMHWPDLRPRDVDGVVPLAFACLLLSYVESVSAARALAQAHGDEVDARQELLGLGAANLAVGLFQGYPVAGGLSQSSVNDKAGARTPLALVFASATIALCLMFLTGLLANLPNVVLAAIVLVAVKGLVDIRELRHVWRVSRFEFIVSMVAFAAVLLLGILKGVIVAVLVSMLLIIRRAAHPHVAFLGRIPGTRSFSDMERNPDNEAVPQALIFRAESSLLYFNVEHVRSVVWQAIRNSAPPLRLVVCDLSVCPVVDLAGARMLATLHKELLAAGIGLRLVAAHAVVRDMLRAEGLEERVGYFGRRISVADVIDEFRAAAQESPIASTTALAAT</sequence>
<comment type="subcellular location">
    <subcellularLocation>
        <location evidence="1">Membrane</location>
        <topology evidence="1">Multi-pass membrane protein</topology>
    </subcellularLocation>
</comment>
<dbReference type="Gene3D" id="3.30.750.24">
    <property type="entry name" value="STAS domain"/>
    <property type="match status" value="1"/>
</dbReference>
<feature type="transmembrane region" description="Helical" evidence="5">
    <location>
        <begin position="223"/>
        <end position="249"/>
    </location>
</feature>
<evidence type="ECO:0000256" key="1">
    <source>
        <dbReference type="ARBA" id="ARBA00004141"/>
    </source>
</evidence>
<feature type="transmembrane region" description="Helical" evidence="5">
    <location>
        <begin position="344"/>
        <end position="377"/>
    </location>
</feature>
<dbReference type="NCBIfam" id="TIGR00815">
    <property type="entry name" value="sulP"/>
    <property type="match status" value="1"/>
</dbReference>
<dbReference type="Pfam" id="PF01740">
    <property type="entry name" value="STAS"/>
    <property type="match status" value="1"/>
</dbReference>
<dbReference type="InterPro" id="IPR001902">
    <property type="entry name" value="SLC26A/SulP_fam"/>
</dbReference>
<gene>
    <name evidence="7" type="ORF">LMG26411_03980</name>
</gene>
<evidence type="ECO:0000256" key="2">
    <source>
        <dbReference type="ARBA" id="ARBA00022692"/>
    </source>
</evidence>
<keyword evidence="3 5" id="KW-1133">Transmembrane helix</keyword>
<evidence type="ECO:0000256" key="3">
    <source>
        <dbReference type="ARBA" id="ARBA00022989"/>
    </source>
</evidence>
<proteinExistence type="predicted"/>
<keyword evidence="8" id="KW-1185">Reference proteome</keyword>
<name>A0ABM8TK87_9BURK</name>
<evidence type="ECO:0000256" key="4">
    <source>
        <dbReference type="ARBA" id="ARBA00023136"/>
    </source>
</evidence>
<feature type="transmembrane region" description="Helical" evidence="5">
    <location>
        <begin position="41"/>
        <end position="61"/>
    </location>
</feature>
<feature type="transmembrane region" description="Helical" evidence="5">
    <location>
        <begin position="398"/>
        <end position="429"/>
    </location>
</feature>
<keyword evidence="2 5" id="KW-0812">Transmembrane</keyword>
<dbReference type="Proteomes" id="UP000672657">
    <property type="component" value="Unassembled WGS sequence"/>
</dbReference>
<evidence type="ECO:0000313" key="7">
    <source>
        <dbReference type="EMBL" id="CAG2151545.1"/>
    </source>
</evidence>
<keyword evidence="4 5" id="KW-0472">Membrane</keyword>
<evidence type="ECO:0000313" key="8">
    <source>
        <dbReference type="Proteomes" id="UP000672657"/>
    </source>
</evidence>
<dbReference type="CDD" id="cd07042">
    <property type="entry name" value="STAS_SulP_like_sulfate_transporter"/>
    <property type="match status" value="1"/>
</dbReference>
<dbReference type="SUPFAM" id="SSF52091">
    <property type="entry name" value="SpoIIaa-like"/>
    <property type="match status" value="1"/>
</dbReference>
<feature type="transmembrane region" description="Helical" evidence="5">
    <location>
        <begin position="116"/>
        <end position="137"/>
    </location>
</feature>
<protein>
    <submittedName>
        <fullName evidence="7">Sulfate transporter</fullName>
    </submittedName>
</protein>
<dbReference type="RefSeq" id="WP_211954981.1">
    <property type="nucleotide sequence ID" value="NZ_CAJPVI010000024.1"/>
</dbReference>
<reference evidence="7 8" key="1">
    <citation type="submission" date="2021-03" db="EMBL/GenBank/DDBJ databases">
        <authorList>
            <person name="Peeters C."/>
        </authorList>
    </citation>
    <scope>NUCLEOTIDE SEQUENCE [LARGE SCALE GENOMIC DNA]</scope>
    <source>
        <strain evidence="7 8">LMG 26411</strain>
    </source>
</reference>